<dbReference type="RefSeq" id="WP_380706112.1">
    <property type="nucleotide sequence ID" value="NZ_JBHSAP010000018.1"/>
</dbReference>
<accession>A0ABV8JQQ4</accession>
<reference evidence="3" key="1">
    <citation type="journal article" date="2019" name="Int. J. Syst. Evol. Microbiol.">
        <title>The Global Catalogue of Microorganisms (GCM) 10K type strain sequencing project: providing services to taxonomists for standard genome sequencing and annotation.</title>
        <authorList>
            <consortium name="The Broad Institute Genomics Platform"/>
            <consortium name="The Broad Institute Genome Sequencing Center for Infectious Disease"/>
            <person name="Wu L."/>
            <person name="Ma J."/>
        </authorList>
    </citation>
    <scope>NUCLEOTIDE SEQUENCE [LARGE SCALE GENOMIC DNA]</scope>
    <source>
        <strain evidence="3">IBRC-M 10813</strain>
    </source>
</reference>
<evidence type="ECO:0000313" key="3">
    <source>
        <dbReference type="Proteomes" id="UP001595843"/>
    </source>
</evidence>
<evidence type="ECO:0000256" key="1">
    <source>
        <dbReference type="SAM" id="MobiDB-lite"/>
    </source>
</evidence>
<keyword evidence="3" id="KW-1185">Reference proteome</keyword>
<proteinExistence type="predicted"/>
<feature type="region of interest" description="Disordered" evidence="1">
    <location>
        <begin position="1"/>
        <end position="63"/>
    </location>
</feature>
<dbReference type="Proteomes" id="UP001595843">
    <property type="component" value="Unassembled WGS sequence"/>
</dbReference>
<sequence length="63" mass="7096">MILGAEVMGMKENHRPVRQQAPDVAPGMTEEALDAEATEEEVHRGDYTEVTKLEPAPRYDRND</sequence>
<organism evidence="2 3">
    <name type="scientific">Salinithrix halophila</name>
    <dbReference type="NCBI Taxonomy" id="1485204"/>
    <lineage>
        <taxon>Bacteria</taxon>
        <taxon>Bacillati</taxon>
        <taxon>Bacillota</taxon>
        <taxon>Bacilli</taxon>
        <taxon>Bacillales</taxon>
        <taxon>Thermoactinomycetaceae</taxon>
        <taxon>Salinithrix</taxon>
    </lineage>
</organism>
<protein>
    <submittedName>
        <fullName evidence="2">Uncharacterized protein</fullName>
    </submittedName>
</protein>
<gene>
    <name evidence="2" type="ORF">ACFOUO_15990</name>
</gene>
<comment type="caution">
    <text evidence="2">The sequence shown here is derived from an EMBL/GenBank/DDBJ whole genome shotgun (WGS) entry which is preliminary data.</text>
</comment>
<feature type="compositionally biased region" description="Basic and acidic residues" evidence="1">
    <location>
        <begin position="40"/>
        <end position="63"/>
    </location>
</feature>
<name>A0ABV8JQQ4_9BACL</name>
<dbReference type="EMBL" id="JBHSAP010000018">
    <property type="protein sequence ID" value="MFC4078299.1"/>
    <property type="molecule type" value="Genomic_DNA"/>
</dbReference>
<evidence type="ECO:0000313" key="2">
    <source>
        <dbReference type="EMBL" id="MFC4078299.1"/>
    </source>
</evidence>